<dbReference type="SUPFAM" id="SSF54427">
    <property type="entry name" value="NTF2-like"/>
    <property type="match status" value="1"/>
</dbReference>
<proteinExistence type="predicted"/>
<sequence length="126" mass="14255">MSFFERYFETLDGPEPYSSLDLVSDDVEFAIEWANGDDRKATQLRGGKEQLREFVDAGDMDGWAHYVVHTAIDGDTEFALGETRWDDGRFIGTFLAVAHLDADGRMDRYMVGRSPAITFPSRAHAR</sequence>
<dbReference type="EMBL" id="JAPDOD010000001">
    <property type="protein sequence ID" value="MDA0158700.1"/>
    <property type="molecule type" value="Genomic_DNA"/>
</dbReference>
<evidence type="ECO:0000313" key="2">
    <source>
        <dbReference type="Proteomes" id="UP001149140"/>
    </source>
</evidence>
<dbReference type="RefSeq" id="WP_270037292.1">
    <property type="nucleotide sequence ID" value="NZ_JAPDOD010000001.1"/>
</dbReference>
<name>A0A9X3RXM6_9ACTN</name>
<evidence type="ECO:0000313" key="1">
    <source>
        <dbReference type="EMBL" id="MDA0158700.1"/>
    </source>
</evidence>
<comment type="caution">
    <text evidence="1">The sequence shown here is derived from an EMBL/GenBank/DDBJ whole genome shotgun (WGS) entry which is preliminary data.</text>
</comment>
<accession>A0A9X3RXM6</accession>
<dbReference type="Gene3D" id="3.10.450.50">
    <property type="match status" value="1"/>
</dbReference>
<reference evidence="1" key="1">
    <citation type="submission" date="2022-10" db="EMBL/GenBank/DDBJ databases">
        <title>The WGS of Solirubrobacter ginsenosidimutans DSM 21036.</title>
        <authorList>
            <person name="Jiang Z."/>
        </authorList>
    </citation>
    <scope>NUCLEOTIDE SEQUENCE</scope>
    <source>
        <strain evidence="1">DSM 21036</strain>
    </source>
</reference>
<organism evidence="1 2">
    <name type="scientific">Solirubrobacter ginsenosidimutans</name>
    <dbReference type="NCBI Taxonomy" id="490573"/>
    <lineage>
        <taxon>Bacteria</taxon>
        <taxon>Bacillati</taxon>
        <taxon>Actinomycetota</taxon>
        <taxon>Thermoleophilia</taxon>
        <taxon>Solirubrobacterales</taxon>
        <taxon>Solirubrobacteraceae</taxon>
        <taxon>Solirubrobacter</taxon>
    </lineage>
</organism>
<keyword evidence="2" id="KW-1185">Reference proteome</keyword>
<dbReference type="InterPro" id="IPR032710">
    <property type="entry name" value="NTF2-like_dom_sf"/>
</dbReference>
<protein>
    <submittedName>
        <fullName evidence="1">Uncharacterized protein</fullName>
    </submittedName>
</protein>
<gene>
    <name evidence="1" type="ORF">OM076_00365</name>
</gene>
<dbReference type="AlphaFoldDB" id="A0A9X3RXM6"/>
<dbReference type="Proteomes" id="UP001149140">
    <property type="component" value="Unassembled WGS sequence"/>
</dbReference>